<feature type="region of interest" description="Disordered" evidence="2">
    <location>
        <begin position="35"/>
        <end position="63"/>
    </location>
</feature>
<evidence type="ECO:0000256" key="1">
    <source>
        <dbReference type="SAM" id="Coils"/>
    </source>
</evidence>
<feature type="coiled-coil region" evidence="1">
    <location>
        <begin position="433"/>
        <end position="474"/>
    </location>
</feature>
<feature type="compositionally biased region" description="Polar residues" evidence="2">
    <location>
        <begin position="591"/>
        <end position="606"/>
    </location>
</feature>
<feature type="compositionally biased region" description="Polar residues" evidence="2">
    <location>
        <begin position="830"/>
        <end position="843"/>
    </location>
</feature>
<feature type="region of interest" description="Disordered" evidence="2">
    <location>
        <begin position="507"/>
        <end position="789"/>
    </location>
</feature>
<feature type="compositionally biased region" description="Low complexity" evidence="2">
    <location>
        <begin position="1018"/>
        <end position="1032"/>
    </location>
</feature>
<feature type="compositionally biased region" description="Low complexity" evidence="2">
    <location>
        <begin position="908"/>
        <end position="919"/>
    </location>
</feature>
<gene>
    <name evidence="3" type="ORF">RRG08_002264</name>
</gene>
<feature type="region of interest" description="Disordered" evidence="2">
    <location>
        <begin position="902"/>
        <end position="943"/>
    </location>
</feature>
<sequence>MSRRVNFISMQEEGGGGVKLPSIFSGYNWVNDRQGGNQRFHSKPRHRNDGLQSLAPAGAKGGGAAVFSEDGRSILYNSRHRDAFRQQSEKVAPRQKSLPARKPCVSDRSVNMRKSNSASDKENLQNYRNAKQTVTIYLASPGAKDYELGPETKQVIHGIRTRSHEENYIRSNKFASSWAKVRAENLALRDGSPSEMSPTRLSCDGSHESPQRDGSPSKYTDVSGGSSGNQGHHRFILTKPRGRPPKRMQVKSTGKKGPSSSYFDEANKSEIPRRGSWEGSRETLGSKKDPGYQNTHTLGPGREEANDHNQEEKSTKRRPAWDSCVNVIGPLQPKINLRKYENELTFKPSITTKEEVYIAYTGHDRLYDSEDAAEPGDERYSSLSSDEDASDRSRSNSRSPGRNKERILSKREARAYLKMTAVYGSDAFKNQRKQWFLDKLALAQDQKAKLEEEMRKAEEKKRAEDRKKQQRQLNYVRDKFRKEQVHRFRTQYVTSRVLEHEQANRHEYGLPEDFDGGTYLNNDNSKSARSKAQATPSATNDEGKPLTPHTHLNGHSSEHKGNKPEISHNLNGSQHRKEEQSRHGLKDVTSNDEAFNANNRKQQTQKNIEEERQRQRQEKQKSWYAAYERAPRAEETRPTYETSNSLKKPLRKTLPLKTSNTAAHIKGKGTNSSEVKGAINGTNYKEENELKSSFEAENGSKAPNKLKDNSNSIEKTKNGSGKDGYIKGNNSNDINDRITNGKHGDSSNAKQALADKGDKNIHKNKKDIGPSLPHTKSHADTDNSKEKKENAPYIFTGHFRQEADGTYHKLDTIKQDKNNLDHKNSEENLPISTNEKPDNIKSSQPIPTEIVLQTDKLGDTNAKKHDMVEKNTSVSSSAQRQMVQNLVNKAKVNSQTGITTKIMSPQINSNQLNQNNHLNGRNKRKTSPTGHSDSKKSSNHLPARPSAIALLHVLEEAKPAERKQNSQPIPNDKTTDSNHEREELSRDRRSSKDVASKAVKKQLNHPKSLDTVQEVNSRRATASSGRSTAAAGTKKKPQGKSTLAHLMFDVNRGPSWDPHQKIPKMEGIDTVVIETKDGKGHVVKQKKHVKSVVKDAEKQLNVPLEDTAQKRPTSKRSFKMASPDVTLGSDFDVDDDEEEAVGDIFERLRKKYNIQIDSDEED</sequence>
<protein>
    <submittedName>
        <fullName evidence="3">Uncharacterized protein</fullName>
    </submittedName>
</protein>
<feature type="compositionally biased region" description="Polar residues" evidence="2">
    <location>
        <begin position="108"/>
        <end position="124"/>
    </location>
</feature>
<feature type="compositionally biased region" description="Basic and acidic residues" evidence="2">
    <location>
        <begin position="556"/>
        <end position="566"/>
    </location>
</feature>
<feature type="compositionally biased region" description="Basic and acidic residues" evidence="2">
    <location>
        <begin position="301"/>
        <end position="314"/>
    </location>
</feature>
<dbReference type="EMBL" id="JAWDGP010004263">
    <property type="protein sequence ID" value="KAK3766021.1"/>
    <property type="molecule type" value="Genomic_DNA"/>
</dbReference>
<feature type="compositionally biased region" description="Polar residues" evidence="2">
    <location>
        <begin position="212"/>
        <end position="224"/>
    </location>
</feature>
<feature type="compositionally biased region" description="Basic and acidic residues" evidence="2">
    <location>
        <begin position="607"/>
        <end position="621"/>
    </location>
</feature>
<feature type="region of interest" description="Disordered" evidence="2">
    <location>
        <begin position="86"/>
        <end position="124"/>
    </location>
</feature>
<evidence type="ECO:0000313" key="3">
    <source>
        <dbReference type="EMBL" id="KAK3766021.1"/>
    </source>
</evidence>
<organism evidence="3 4">
    <name type="scientific">Elysia crispata</name>
    <name type="common">lettuce slug</name>
    <dbReference type="NCBI Taxonomy" id="231223"/>
    <lineage>
        <taxon>Eukaryota</taxon>
        <taxon>Metazoa</taxon>
        <taxon>Spiralia</taxon>
        <taxon>Lophotrochozoa</taxon>
        <taxon>Mollusca</taxon>
        <taxon>Gastropoda</taxon>
        <taxon>Heterobranchia</taxon>
        <taxon>Euthyneura</taxon>
        <taxon>Panpulmonata</taxon>
        <taxon>Sacoglossa</taxon>
        <taxon>Placobranchoidea</taxon>
        <taxon>Plakobranchidae</taxon>
        <taxon>Elysia</taxon>
    </lineage>
</organism>
<feature type="compositionally biased region" description="Basic and acidic residues" evidence="2">
    <location>
        <begin position="575"/>
        <end position="586"/>
    </location>
</feature>
<feature type="compositionally biased region" description="Basic and acidic residues" evidence="2">
    <location>
        <begin position="684"/>
        <end position="694"/>
    </location>
</feature>
<evidence type="ECO:0000256" key="2">
    <source>
        <dbReference type="SAM" id="MobiDB-lite"/>
    </source>
</evidence>
<feature type="region of interest" description="Disordered" evidence="2">
    <location>
        <begin position="820"/>
        <end position="843"/>
    </location>
</feature>
<dbReference type="Proteomes" id="UP001283361">
    <property type="component" value="Unassembled WGS sequence"/>
</dbReference>
<proteinExistence type="predicted"/>
<feature type="compositionally biased region" description="Basic and acidic residues" evidence="2">
    <location>
        <begin position="629"/>
        <end position="638"/>
    </location>
</feature>
<feature type="compositionally biased region" description="Basic residues" evidence="2">
    <location>
        <begin position="231"/>
        <end position="249"/>
    </location>
</feature>
<name>A0AAE1DD13_9GAST</name>
<feature type="compositionally biased region" description="Polar residues" evidence="2">
    <location>
        <begin position="519"/>
        <end position="540"/>
    </location>
</feature>
<feature type="compositionally biased region" description="Basic and acidic residues" evidence="2">
    <location>
        <begin position="265"/>
        <end position="290"/>
    </location>
</feature>
<keyword evidence="1" id="KW-0175">Coiled coil</keyword>
<feature type="compositionally biased region" description="Basic and acidic residues" evidence="2">
    <location>
        <begin position="777"/>
        <end position="789"/>
    </location>
</feature>
<keyword evidence="4" id="KW-1185">Reference proteome</keyword>
<feature type="region of interest" description="Disordered" evidence="2">
    <location>
        <begin position="368"/>
        <end position="407"/>
    </location>
</feature>
<feature type="compositionally biased region" description="Basic and acidic residues" evidence="2">
    <location>
        <begin position="973"/>
        <end position="995"/>
    </location>
</feature>
<feature type="region of interest" description="Disordered" evidence="2">
    <location>
        <begin position="1103"/>
        <end position="1133"/>
    </location>
</feature>
<comment type="caution">
    <text evidence="3">The sequence shown here is derived from an EMBL/GenBank/DDBJ whole genome shotgun (WGS) entry which is preliminary data.</text>
</comment>
<reference evidence="3" key="1">
    <citation type="journal article" date="2023" name="G3 (Bethesda)">
        <title>A reference genome for the long-term kleptoplast-retaining sea slug Elysia crispata morphotype clarki.</title>
        <authorList>
            <person name="Eastman K.E."/>
            <person name="Pendleton A.L."/>
            <person name="Shaikh M.A."/>
            <person name="Suttiyut T."/>
            <person name="Ogas R."/>
            <person name="Tomko P."/>
            <person name="Gavelis G."/>
            <person name="Widhalm J.R."/>
            <person name="Wisecaver J.H."/>
        </authorList>
    </citation>
    <scope>NUCLEOTIDE SEQUENCE</scope>
    <source>
        <strain evidence="3">ECLA1</strain>
    </source>
</reference>
<evidence type="ECO:0000313" key="4">
    <source>
        <dbReference type="Proteomes" id="UP001283361"/>
    </source>
</evidence>
<feature type="region of interest" description="Disordered" evidence="2">
    <location>
        <begin position="189"/>
        <end position="319"/>
    </location>
</feature>
<accession>A0AAE1DD13</accession>
<feature type="region of interest" description="Disordered" evidence="2">
    <location>
        <begin position="958"/>
        <end position="1041"/>
    </location>
</feature>
<dbReference type="AlphaFoldDB" id="A0AAE1DD13"/>